<keyword evidence="1" id="KW-0863">Zinc-finger</keyword>
<organism evidence="3 4">
    <name type="scientific">Rhizobium puerariae</name>
    <dbReference type="NCBI Taxonomy" id="1585791"/>
    <lineage>
        <taxon>Bacteria</taxon>
        <taxon>Pseudomonadati</taxon>
        <taxon>Pseudomonadota</taxon>
        <taxon>Alphaproteobacteria</taxon>
        <taxon>Hyphomicrobiales</taxon>
        <taxon>Rhizobiaceae</taxon>
        <taxon>Rhizobium/Agrobacterium group</taxon>
        <taxon>Rhizobium</taxon>
    </lineage>
</organism>
<protein>
    <submittedName>
        <fullName evidence="3">SWIM zinc finger domain-containing protein</fullName>
    </submittedName>
</protein>
<accession>A0ABV6AP32</accession>
<evidence type="ECO:0000313" key="4">
    <source>
        <dbReference type="Proteomes" id="UP001589692"/>
    </source>
</evidence>
<sequence>MKLEHHHITSLFEQRYIDRGRAYFEEGMVEIVTSGPGNVTSRCAGTQLYKVELGLIGGQLTGNCNCPAFADFGPCKHMAATAFAAIAHAKESYRPSARYVTRREEFELLERRLRRMTKSELIGIILQHLGDDEEMVWSILGVDQE</sequence>
<evidence type="ECO:0000259" key="2">
    <source>
        <dbReference type="PROSITE" id="PS50966"/>
    </source>
</evidence>
<feature type="domain" description="SWIM-type" evidence="2">
    <location>
        <begin position="49"/>
        <end position="86"/>
    </location>
</feature>
<dbReference type="EMBL" id="JBHMAA010000032">
    <property type="protein sequence ID" value="MFB9952302.1"/>
    <property type="molecule type" value="Genomic_DNA"/>
</dbReference>
<dbReference type="PROSITE" id="PS50966">
    <property type="entry name" value="ZF_SWIM"/>
    <property type="match status" value="1"/>
</dbReference>
<reference evidence="3 4" key="1">
    <citation type="submission" date="2024-09" db="EMBL/GenBank/DDBJ databases">
        <authorList>
            <person name="Sun Q."/>
            <person name="Mori K."/>
        </authorList>
    </citation>
    <scope>NUCLEOTIDE SEQUENCE [LARGE SCALE GENOMIC DNA]</scope>
    <source>
        <strain evidence="3 4">TBRC 4938</strain>
    </source>
</reference>
<keyword evidence="1" id="KW-0479">Metal-binding</keyword>
<comment type="caution">
    <text evidence="3">The sequence shown here is derived from an EMBL/GenBank/DDBJ whole genome shotgun (WGS) entry which is preliminary data.</text>
</comment>
<proteinExistence type="predicted"/>
<evidence type="ECO:0000313" key="3">
    <source>
        <dbReference type="EMBL" id="MFB9952302.1"/>
    </source>
</evidence>
<keyword evidence="1" id="KW-0862">Zinc</keyword>
<dbReference type="InterPro" id="IPR007527">
    <property type="entry name" value="Znf_SWIM"/>
</dbReference>
<dbReference type="Pfam" id="PF04434">
    <property type="entry name" value="SWIM"/>
    <property type="match status" value="1"/>
</dbReference>
<gene>
    <name evidence="3" type="ORF">ACFFP0_25955</name>
</gene>
<dbReference type="RefSeq" id="WP_377265114.1">
    <property type="nucleotide sequence ID" value="NZ_JBHMAA010000032.1"/>
</dbReference>
<dbReference type="Proteomes" id="UP001589692">
    <property type="component" value="Unassembled WGS sequence"/>
</dbReference>
<name>A0ABV6AP32_9HYPH</name>
<keyword evidence="4" id="KW-1185">Reference proteome</keyword>
<evidence type="ECO:0000256" key="1">
    <source>
        <dbReference type="PROSITE-ProRule" id="PRU00325"/>
    </source>
</evidence>